<dbReference type="SFLD" id="SFLDG01150">
    <property type="entry name" value="Main.1:_Beta-like"/>
    <property type="match status" value="1"/>
</dbReference>
<proteinExistence type="inferred from homology"/>
<evidence type="ECO:0000313" key="4">
    <source>
        <dbReference type="EMBL" id="AMG38881.1"/>
    </source>
</evidence>
<dbReference type="Proteomes" id="UP000060602">
    <property type="component" value="Chromosome"/>
</dbReference>
<dbReference type="EMBL" id="CP014060">
    <property type="protein sequence ID" value="AMG38881.1"/>
    <property type="molecule type" value="Genomic_DNA"/>
</dbReference>
<sequence length="202" mass="22034">MSIVFYWSSFSSASPIACALAELQVPHERVKVDLKAGEQRRPEFLALNPNGKVPTLTVDGAPLFEALAIHLWLAEHWGVKQGLWPADGTPERLAAMSWCSWAYVTYGAAVWRLHHAAHGAEQYRDARQAEVAIADLDGLLGLLDSHLTRQPWMLGEAYSLADLVVSSVVGYTAFLGAPVAAHPKVNAWLAKVKARPAMQGEV</sequence>
<dbReference type="Pfam" id="PF02798">
    <property type="entry name" value="GST_N"/>
    <property type="match status" value="1"/>
</dbReference>
<dbReference type="InterPro" id="IPR040079">
    <property type="entry name" value="Glutathione_S-Trfase"/>
</dbReference>
<evidence type="ECO:0000313" key="5">
    <source>
        <dbReference type="Proteomes" id="UP000060602"/>
    </source>
</evidence>
<dbReference type="SFLD" id="SFLDG00358">
    <property type="entry name" value="Main_(cytGST)"/>
    <property type="match status" value="1"/>
</dbReference>
<keyword evidence="4" id="KW-0808">Transferase</keyword>
<evidence type="ECO:0000259" key="2">
    <source>
        <dbReference type="PROSITE" id="PS50404"/>
    </source>
</evidence>
<dbReference type="Pfam" id="PF00043">
    <property type="entry name" value="GST_C"/>
    <property type="match status" value="1"/>
</dbReference>
<dbReference type="PROSITE" id="PS50405">
    <property type="entry name" value="GST_CTER"/>
    <property type="match status" value="1"/>
</dbReference>
<dbReference type="AlphaFoldDB" id="A0A0X8P2T7"/>
<dbReference type="Gene3D" id="1.20.1050.10">
    <property type="match status" value="1"/>
</dbReference>
<dbReference type="InterPro" id="IPR004045">
    <property type="entry name" value="Glutathione_S-Trfase_N"/>
</dbReference>
<dbReference type="Gene3D" id="3.40.30.10">
    <property type="entry name" value="Glutaredoxin"/>
    <property type="match status" value="1"/>
</dbReference>
<dbReference type="RefSeq" id="WP_061073478.1">
    <property type="nucleotide sequence ID" value="NZ_CP014060.2"/>
</dbReference>
<dbReference type="InterPro" id="IPR010987">
    <property type="entry name" value="Glutathione-S-Trfase_C-like"/>
</dbReference>
<reference evidence="5" key="1">
    <citation type="submission" date="2015-12" db="EMBL/GenBank/DDBJ databases">
        <title>FDA dAtabase for Regulatory Grade micrObial Sequences (FDA-ARGOS): Supporting development and validation of Infectious Disease Dx tests.</title>
        <authorList>
            <person name="Case J."/>
            <person name="Tallon L."/>
            <person name="Sadzewicz L."/>
            <person name="Sengamalay N."/>
            <person name="Ott S."/>
            <person name="Godinez A."/>
            <person name="Nagaraj S."/>
            <person name="Nadendla S."/>
            <person name="Sichtig H."/>
        </authorList>
    </citation>
    <scope>NUCLEOTIDE SEQUENCE [LARGE SCALE GENOMIC DNA]</scope>
    <source>
        <strain evidence="5">FDAARGOS_147</strain>
    </source>
</reference>
<accession>A0A0X8P2T7</accession>
<feature type="domain" description="GST C-terminal" evidence="3">
    <location>
        <begin position="88"/>
        <end position="202"/>
    </location>
</feature>
<dbReference type="PANTHER" id="PTHR44051">
    <property type="entry name" value="GLUTATHIONE S-TRANSFERASE-RELATED"/>
    <property type="match status" value="1"/>
</dbReference>
<organism evidence="4 5">
    <name type="scientific">Alcaligenes xylosoxydans xylosoxydans</name>
    <name type="common">Achromobacter xylosoxidans</name>
    <dbReference type="NCBI Taxonomy" id="85698"/>
    <lineage>
        <taxon>Bacteria</taxon>
        <taxon>Pseudomonadati</taxon>
        <taxon>Pseudomonadota</taxon>
        <taxon>Betaproteobacteria</taxon>
        <taxon>Burkholderiales</taxon>
        <taxon>Alcaligenaceae</taxon>
        <taxon>Achromobacter</taxon>
    </lineage>
</organism>
<dbReference type="PROSITE" id="PS50404">
    <property type="entry name" value="GST_NTER"/>
    <property type="match status" value="1"/>
</dbReference>
<feature type="domain" description="GST N-terminal" evidence="2">
    <location>
        <begin position="1"/>
        <end position="81"/>
    </location>
</feature>
<dbReference type="InterPro" id="IPR004046">
    <property type="entry name" value="GST_C"/>
</dbReference>
<comment type="similarity">
    <text evidence="1">Belongs to the GST superfamily.</text>
</comment>
<dbReference type="SUPFAM" id="SSF52833">
    <property type="entry name" value="Thioredoxin-like"/>
    <property type="match status" value="1"/>
</dbReference>
<protein>
    <submittedName>
        <fullName evidence="4">Glutathione S-transferase family protein</fullName>
    </submittedName>
</protein>
<evidence type="ECO:0000256" key="1">
    <source>
        <dbReference type="RuleBase" id="RU003494"/>
    </source>
</evidence>
<dbReference type="GO" id="GO:0016740">
    <property type="term" value="F:transferase activity"/>
    <property type="evidence" value="ECO:0007669"/>
    <property type="project" value="UniProtKB-KW"/>
</dbReference>
<dbReference type="PANTHER" id="PTHR44051:SF8">
    <property type="entry name" value="GLUTATHIONE S-TRANSFERASE GSTA"/>
    <property type="match status" value="1"/>
</dbReference>
<dbReference type="SUPFAM" id="SSF47616">
    <property type="entry name" value="GST C-terminal domain-like"/>
    <property type="match status" value="1"/>
</dbReference>
<evidence type="ECO:0000259" key="3">
    <source>
        <dbReference type="PROSITE" id="PS50405"/>
    </source>
</evidence>
<gene>
    <name evidence="4" type="ORF">AL504_24355</name>
</gene>
<dbReference type="SFLD" id="SFLDS00019">
    <property type="entry name" value="Glutathione_Transferase_(cytos"/>
    <property type="match status" value="1"/>
</dbReference>
<dbReference type="InterPro" id="IPR036249">
    <property type="entry name" value="Thioredoxin-like_sf"/>
</dbReference>
<name>A0A0X8P2T7_ALCXX</name>
<dbReference type="InterPro" id="IPR036282">
    <property type="entry name" value="Glutathione-S-Trfase_C_sf"/>
</dbReference>